<feature type="domain" description="GMPS ATP-PPase" evidence="9">
    <location>
        <begin position="203"/>
        <end position="395"/>
    </location>
</feature>
<dbReference type="InterPro" id="IPR001674">
    <property type="entry name" value="GMP_synth_C"/>
</dbReference>
<dbReference type="FunFam" id="3.30.300.10:FF:000002">
    <property type="entry name" value="GMP synthase [glutamine-hydrolyzing]"/>
    <property type="match status" value="1"/>
</dbReference>
<dbReference type="NCBIfam" id="NF000848">
    <property type="entry name" value="PRK00074.1"/>
    <property type="match status" value="1"/>
</dbReference>
<dbReference type="Pfam" id="PF00117">
    <property type="entry name" value="GATase"/>
    <property type="match status" value="1"/>
</dbReference>
<dbReference type="PANTHER" id="PTHR11922">
    <property type="entry name" value="GMP SYNTHASE-RELATED"/>
    <property type="match status" value="1"/>
</dbReference>
<accession>A0A382C6B8</accession>
<proteinExistence type="inferred from homology"/>
<protein>
    <recommendedName>
        <fullName evidence="2">GMP synthase (glutamine-hydrolyzing)</fullName>
        <ecNumber evidence="2">6.3.5.2</ecNumber>
    </recommendedName>
</protein>
<comment type="pathway">
    <text evidence="1">Purine metabolism; GMP biosynthesis; GMP from XMP (L-Gln route): step 1/1.</text>
</comment>
<dbReference type="Gene3D" id="3.30.300.10">
    <property type="match status" value="1"/>
</dbReference>
<keyword evidence="8" id="KW-0315">Glutamine amidotransferase</keyword>
<dbReference type="PRINTS" id="PR00099">
    <property type="entry name" value="CPSGATASE"/>
</dbReference>
<evidence type="ECO:0000256" key="6">
    <source>
        <dbReference type="ARBA" id="ARBA00022755"/>
    </source>
</evidence>
<evidence type="ECO:0000256" key="5">
    <source>
        <dbReference type="ARBA" id="ARBA00022749"/>
    </source>
</evidence>
<name>A0A382C6B8_9ZZZZ</name>
<dbReference type="Pfam" id="PF02540">
    <property type="entry name" value="NAD_synthase"/>
    <property type="match status" value="1"/>
</dbReference>
<dbReference type="InterPro" id="IPR017926">
    <property type="entry name" value="GATASE"/>
</dbReference>
<dbReference type="EC" id="6.3.5.2" evidence="2"/>
<dbReference type="EMBL" id="UINC01032765">
    <property type="protein sequence ID" value="SVB20957.1"/>
    <property type="molecule type" value="Genomic_DNA"/>
</dbReference>
<dbReference type="InterPro" id="IPR022310">
    <property type="entry name" value="NAD/GMP_synthase"/>
</dbReference>
<dbReference type="SUPFAM" id="SSF52402">
    <property type="entry name" value="Adenine nucleotide alpha hydrolases-like"/>
    <property type="match status" value="1"/>
</dbReference>
<dbReference type="FunFam" id="3.40.50.880:FF:000001">
    <property type="entry name" value="GMP synthase [glutamine-hydrolyzing]"/>
    <property type="match status" value="1"/>
</dbReference>
<dbReference type="FunFam" id="3.40.50.620:FF:000001">
    <property type="entry name" value="GMP synthase [glutamine-hydrolyzing]"/>
    <property type="match status" value="1"/>
</dbReference>
<dbReference type="PRINTS" id="PR00097">
    <property type="entry name" value="ANTSNTHASEII"/>
</dbReference>
<dbReference type="InterPro" id="IPR022955">
    <property type="entry name" value="GMP_synthase"/>
</dbReference>
<dbReference type="Pfam" id="PF00958">
    <property type="entry name" value="GMP_synt_C"/>
    <property type="match status" value="1"/>
</dbReference>
<dbReference type="PANTHER" id="PTHR11922:SF2">
    <property type="entry name" value="GMP SYNTHASE [GLUTAMINE-HYDROLYZING]"/>
    <property type="match status" value="1"/>
</dbReference>
<evidence type="ECO:0000256" key="2">
    <source>
        <dbReference type="ARBA" id="ARBA00012746"/>
    </source>
</evidence>
<gene>
    <name evidence="10" type="ORF">METZ01_LOCUS173811</name>
</gene>
<dbReference type="InterPro" id="IPR014729">
    <property type="entry name" value="Rossmann-like_a/b/a_fold"/>
</dbReference>
<organism evidence="10">
    <name type="scientific">marine metagenome</name>
    <dbReference type="NCBI Taxonomy" id="408172"/>
    <lineage>
        <taxon>unclassified sequences</taxon>
        <taxon>metagenomes</taxon>
        <taxon>ecological metagenomes</taxon>
    </lineage>
</organism>
<dbReference type="InterPro" id="IPR004739">
    <property type="entry name" value="GMP_synth_GATase"/>
</dbReference>
<dbReference type="HAMAP" id="MF_00344">
    <property type="entry name" value="GMP_synthase"/>
    <property type="match status" value="1"/>
</dbReference>
<keyword evidence="3" id="KW-0436">Ligase</keyword>
<keyword evidence="5" id="KW-0332">GMP biosynthesis</keyword>
<dbReference type="PRINTS" id="PR00096">
    <property type="entry name" value="GATASE"/>
</dbReference>
<dbReference type="NCBIfam" id="TIGR00888">
    <property type="entry name" value="guaA_Nterm"/>
    <property type="match status" value="1"/>
</dbReference>
<reference evidence="10" key="1">
    <citation type="submission" date="2018-05" db="EMBL/GenBank/DDBJ databases">
        <authorList>
            <person name="Lanie J.A."/>
            <person name="Ng W.-L."/>
            <person name="Kazmierczak K.M."/>
            <person name="Andrzejewski T.M."/>
            <person name="Davidsen T.M."/>
            <person name="Wayne K.J."/>
            <person name="Tettelin H."/>
            <person name="Glass J.I."/>
            <person name="Rusch D."/>
            <person name="Podicherti R."/>
            <person name="Tsui H.-C.T."/>
            <person name="Winkler M.E."/>
        </authorList>
    </citation>
    <scope>NUCLEOTIDE SEQUENCE</scope>
</reference>
<keyword evidence="4" id="KW-0547">Nucleotide-binding</keyword>
<keyword evidence="7" id="KW-0067">ATP-binding</keyword>
<dbReference type="NCBIfam" id="TIGR00884">
    <property type="entry name" value="guaA_Cterm"/>
    <property type="match status" value="1"/>
</dbReference>
<dbReference type="AlphaFoldDB" id="A0A382C6B8"/>
<dbReference type="UniPathway" id="UPA00189">
    <property type="reaction ID" value="UER00296"/>
</dbReference>
<dbReference type="InterPro" id="IPR025777">
    <property type="entry name" value="GMPS_ATP_PPase_dom"/>
</dbReference>
<dbReference type="PROSITE" id="PS51273">
    <property type="entry name" value="GATASE_TYPE_1"/>
    <property type="match status" value="1"/>
</dbReference>
<keyword evidence="6" id="KW-0658">Purine biosynthesis</keyword>
<evidence type="ECO:0000256" key="7">
    <source>
        <dbReference type="ARBA" id="ARBA00022840"/>
    </source>
</evidence>
<dbReference type="SUPFAM" id="SSF52317">
    <property type="entry name" value="Class I glutamine amidotransferase-like"/>
    <property type="match status" value="1"/>
</dbReference>
<evidence type="ECO:0000256" key="8">
    <source>
        <dbReference type="ARBA" id="ARBA00022962"/>
    </source>
</evidence>
<evidence type="ECO:0000256" key="1">
    <source>
        <dbReference type="ARBA" id="ARBA00005153"/>
    </source>
</evidence>
<evidence type="ECO:0000256" key="3">
    <source>
        <dbReference type="ARBA" id="ARBA00022598"/>
    </source>
</evidence>
<dbReference type="Gene3D" id="3.40.50.620">
    <property type="entry name" value="HUPs"/>
    <property type="match status" value="1"/>
</dbReference>
<evidence type="ECO:0000313" key="10">
    <source>
        <dbReference type="EMBL" id="SVB20957.1"/>
    </source>
</evidence>
<dbReference type="PROSITE" id="PS51553">
    <property type="entry name" value="GMPS_ATP_PPASE"/>
    <property type="match status" value="1"/>
</dbReference>
<dbReference type="CDD" id="cd01742">
    <property type="entry name" value="GATase1_GMP_Synthase"/>
    <property type="match status" value="1"/>
</dbReference>
<evidence type="ECO:0000256" key="4">
    <source>
        <dbReference type="ARBA" id="ARBA00022741"/>
    </source>
</evidence>
<dbReference type="GO" id="GO:0003921">
    <property type="term" value="F:GMP synthase activity"/>
    <property type="evidence" value="ECO:0007669"/>
    <property type="project" value="InterPro"/>
</dbReference>
<dbReference type="GO" id="GO:0005524">
    <property type="term" value="F:ATP binding"/>
    <property type="evidence" value="ECO:0007669"/>
    <property type="project" value="UniProtKB-KW"/>
</dbReference>
<dbReference type="CDD" id="cd01997">
    <property type="entry name" value="GMP_synthase_C"/>
    <property type="match status" value="1"/>
</dbReference>
<dbReference type="InterPro" id="IPR029062">
    <property type="entry name" value="Class_I_gatase-like"/>
</dbReference>
<evidence type="ECO:0000259" key="9">
    <source>
        <dbReference type="PROSITE" id="PS51553"/>
    </source>
</evidence>
<dbReference type="Gene3D" id="3.40.50.880">
    <property type="match status" value="1"/>
</dbReference>
<dbReference type="SUPFAM" id="SSF54810">
    <property type="entry name" value="GMP synthetase C-terminal dimerisation domain"/>
    <property type="match status" value="1"/>
</dbReference>
<sequence length="520" mass="59184">MRLEDSLEKILIVDFGSQFTQLIARKIRELGIYCEIISHNKIATKQKLEKNVKGLILSGGPLNVYQSKKIKFNKNLLFSKIPVLGICFGHQIISKEMGGKVKQSKSREFGLAKVIKIKNSILTKNFFSKKANNVWMSHADEVIKLPKNFKVIAKSNNSKLCIVENSKEKLYGIQFHPEVTHTNRGKIILKNFASGICKIKRNWSPRYQKTKLINEVRNKVGNSKVICALSGGVDSSVVAKLLSNGIGKNLTCIFVNTGMLRKNEETQVVNTFKKRFKINLIYVNAEKQFLSKLKNISDPEKKRKIIGNLFIKIFERYSKKIKNVKFLAQGTLYPDLIESKSVTGSQTSKIKSHHNVGGLPKKMNLKLIEPLKYLFKDEVRKLGLELNLNKEIISRHPFPGPGLAIRMPGIITKEKIKILKEADHYFIKALKDNKLYDRIWQAYAALLPVKTVGVMGDNRTYEYLCLLRAITSEDGMTADFFEFKKSFMQSISNQIVNNIRGINRVVYDITSKPPSTIELE</sequence>
<dbReference type="GO" id="GO:0005829">
    <property type="term" value="C:cytosol"/>
    <property type="evidence" value="ECO:0007669"/>
    <property type="project" value="TreeGrafter"/>
</dbReference>